<evidence type="ECO:0000259" key="6">
    <source>
        <dbReference type="Pfam" id="PF00441"/>
    </source>
</evidence>
<evidence type="ECO:0000313" key="9">
    <source>
        <dbReference type="Proteomes" id="UP000225972"/>
    </source>
</evidence>
<dbReference type="OrthoDB" id="7328575at2"/>
<evidence type="ECO:0000256" key="4">
    <source>
        <dbReference type="ARBA" id="ARBA00022827"/>
    </source>
</evidence>
<dbReference type="InterPro" id="IPR013786">
    <property type="entry name" value="AcylCoA_DH/ox_N"/>
</dbReference>
<dbReference type="GO" id="GO:0003995">
    <property type="term" value="F:acyl-CoA dehydrogenase activity"/>
    <property type="evidence" value="ECO:0007669"/>
    <property type="project" value="TreeGrafter"/>
</dbReference>
<dbReference type="Gene3D" id="1.20.140.10">
    <property type="entry name" value="Butyryl-CoA Dehydrogenase, subunit A, domain 3"/>
    <property type="match status" value="1"/>
</dbReference>
<dbReference type="EMBL" id="FXXP01000001">
    <property type="protein sequence ID" value="SMX27621.1"/>
    <property type="molecule type" value="Genomic_DNA"/>
</dbReference>
<dbReference type="InterPro" id="IPR036250">
    <property type="entry name" value="AcylCo_DH-like_C"/>
</dbReference>
<dbReference type="Gene3D" id="1.10.540.10">
    <property type="entry name" value="Acyl-CoA dehydrogenase/oxidase, N-terminal domain"/>
    <property type="match status" value="1"/>
</dbReference>
<evidence type="ECO:0000259" key="7">
    <source>
        <dbReference type="Pfam" id="PF02771"/>
    </source>
</evidence>
<evidence type="ECO:0000313" key="8">
    <source>
        <dbReference type="EMBL" id="SMX27621.1"/>
    </source>
</evidence>
<proteinExistence type="inferred from homology"/>
<evidence type="ECO:0000256" key="5">
    <source>
        <dbReference type="ARBA" id="ARBA00023002"/>
    </source>
</evidence>
<dbReference type="Pfam" id="PF02771">
    <property type="entry name" value="Acyl-CoA_dh_N"/>
    <property type="match status" value="1"/>
</dbReference>
<keyword evidence="5 8" id="KW-0560">Oxidoreductase</keyword>
<keyword evidence="3" id="KW-0285">Flavoprotein</keyword>
<dbReference type="InterPro" id="IPR009100">
    <property type="entry name" value="AcylCoA_DH/oxidase_NM_dom_sf"/>
</dbReference>
<organism evidence="8 9">
    <name type="scientific">Pelagimonas phthalicica</name>
    <dbReference type="NCBI Taxonomy" id="1037362"/>
    <lineage>
        <taxon>Bacteria</taxon>
        <taxon>Pseudomonadati</taxon>
        <taxon>Pseudomonadota</taxon>
        <taxon>Alphaproteobacteria</taxon>
        <taxon>Rhodobacterales</taxon>
        <taxon>Roseobacteraceae</taxon>
        <taxon>Pelagimonas</taxon>
    </lineage>
</organism>
<keyword evidence="9" id="KW-1185">Reference proteome</keyword>
<feature type="domain" description="Acyl-CoA dehydrogenase/oxidase C-terminal" evidence="6">
    <location>
        <begin position="210"/>
        <end position="328"/>
    </location>
</feature>
<dbReference type="CDD" id="cd00567">
    <property type="entry name" value="ACAD"/>
    <property type="match status" value="1"/>
</dbReference>
<dbReference type="Gene3D" id="2.40.110.10">
    <property type="entry name" value="Butyryl-CoA Dehydrogenase, subunit A, domain 2"/>
    <property type="match status" value="1"/>
</dbReference>
<evidence type="ECO:0000256" key="1">
    <source>
        <dbReference type="ARBA" id="ARBA00001974"/>
    </source>
</evidence>
<keyword evidence="4" id="KW-0274">FAD</keyword>
<dbReference type="Pfam" id="PF00441">
    <property type="entry name" value="Acyl-CoA_dh_1"/>
    <property type="match status" value="1"/>
</dbReference>
<comment type="similarity">
    <text evidence="2">Belongs to the acyl-CoA dehydrogenase family.</text>
</comment>
<name>A0A238JA81_9RHOB</name>
<dbReference type="GO" id="GO:0050660">
    <property type="term" value="F:flavin adenine dinucleotide binding"/>
    <property type="evidence" value="ECO:0007669"/>
    <property type="project" value="InterPro"/>
</dbReference>
<feature type="domain" description="Acyl-CoA dehydrogenase/oxidase N-terminal" evidence="7">
    <location>
        <begin position="25"/>
        <end position="70"/>
    </location>
</feature>
<gene>
    <name evidence="8" type="ORF">TRP8649_01727</name>
</gene>
<protein>
    <submittedName>
        <fullName evidence="8">Acyl-CoA dehydrogenase fadE12</fullName>
        <ecNumber evidence="8">1.3.99.-</ecNumber>
    </submittedName>
</protein>
<evidence type="ECO:0000256" key="3">
    <source>
        <dbReference type="ARBA" id="ARBA00022630"/>
    </source>
</evidence>
<dbReference type="RefSeq" id="WP_099243927.1">
    <property type="nucleotide sequence ID" value="NZ_FXXP01000001.1"/>
</dbReference>
<dbReference type="SUPFAM" id="SSF47203">
    <property type="entry name" value="Acyl-CoA dehydrogenase C-terminal domain-like"/>
    <property type="match status" value="1"/>
</dbReference>
<sequence length="347" mass="37009">MNFELTEERQMLQDSLRRYLAGAEGDIWAGLAELGVIGALFSEEQGGFGGAGFDMAVVFEELGRADLTIPLIDNALLPGLLMVAGGQDVEGLIGGAQRLALAHGETAARYDLNWVETRAEGNRLTGEKTVVVGAEDADSLIVSARHSGVACDEQGIGLWLVAKDAPGLQIRGYDIAQGGRAAEVSLTDVEAKPLIAEAGSELAKAFAAATLAEMAQCLGAMDICVAMTQEYLTTRKQFGRPIGTFQALTHRLVDVVVAVEQARSMVILAAGHLEADAKTRDLHIAAAKNLFGRSGRLVSEECIQMHGGIGMTEEYALGRYAKRITMSDHRFGDTDHHLERFIDLGAA</sequence>
<accession>A0A238JA81</accession>
<dbReference type="InterPro" id="IPR046373">
    <property type="entry name" value="Acyl-CoA_Oxase/DH_mid-dom_sf"/>
</dbReference>
<dbReference type="AlphaFoldDB" id="A0A238JA81"/>
<dbReference type="PANTHER" id="PTHR43884:SF20">
    <property type="entry name" value="ACYL-COA DEHYDROGENASE FADE28"/>
    <property type="match status" value="1"/>
</dbReference>
<dbReference type="SUPFAM" id="SSF56645">
    <property type="entry name" value="Acyl-CoA dehydrogenase NM domain-like"/>
    <property type="match status" value="1"/>
</dbReference>
<evidence type="ECO:0000256" key="2">
    <source>
        <dbReference type="ARBA" id="ARBA00009347"/>
    </source>
</evidence>
<reference evidence="9" key="1">
    <citation type="submission" date="2017-05" db="EMBL/GenBank/DDBJ databases">
        <authorList>
            <person name="Rodrigo-Torres L."/>
            <person name="Arahal R. D."/>
            <person name="Lucena T."/>
        </authorList>
    </citation>
    <scope>NUCLEOTIDE SEQUENCE [LARGE SCALE GENOMIC DNA]</scope>
    <source>
        <strain evidence="9">CECT 8649</strain>
    </source>
</reference>
<dbReference type="InterPro" id="IPR009075">
    <property type="entry name" value="AcylCo_DH/oxidase_C"/>
</dbReference>
<dbReference type="EC" id="1.3.99.-" evidence="8"/>
<dbReference type="PANTHER" id="PTHR43884">
    <property type="entry name" value="ACYL-COA DEHYDROGENASE"/>
    <property type="match status" value="1"/>
</dbReference>
<dbReference type="Proteomes" id="UP000225972">
    <property type="component" value="Unassembled WGS sequence"/>
</dbReference>
<dbReference type="InterPro" id="IPR037069">
    <property type="entry name" value="AcylCoA_DH/ox_N_sf"/>
</dbReference>
<comment type="cofactor">
    <cofactor evidence="1">
        <name>FAD</name>
        <dbReference type="ChEBI" id="CHEBI:57692"/>
    </cofactor>
</comment>